<dbReference type="Pfam" id="PF09411">
    <property type="entry name" value="PagL"/>
    <property type="match status" value="1"/>
</dbReference>
<accession>A0A1H4CYF7</accession>
<dbReference type="InterPro" id="IPR018550">
    <property type="entry name" value="Lipid-A_deacylase-rel"/>
</dbReference>
<organism evidence="1 2">
    <name type="scientific">Psychroflexus halocasei</name>
    <dbReference type="NCBI Taxonomy" id="908615"/>
    <lineage>
        <taxon>Bacteria</taxon>
        <taxon>Pseudomonadati</taxon>
        <taxon>Bacteroidota</taxon>
        <taxon>Flavobacteriia</taxon>
        <taxon>Flavobacteriales</taxon>
        <taxon>Flavobacteriaceae</taxon>
        <taxon>Psychroflexus</taxon>
    </lineage>
</organism>
<dbReference type="STRING" id="908615.SAMN05421540_10938"/>
<sequence length="363" mass="41557">MIVRILFVFILFLGFGVTQAQSQIDGFHVSYLFGKVIMHKPEMSHLVQGPTHGFSLSYDHFLTGEKEWHQLYNYPSFGVSFVYQNMGATQLGNVYSLHPHYKFYFLKRRLNLKFGLGLGYITNPFDKIDNPKNVAYGSKLTASVLFELSYQSQRLFNLPLRFQAGLFLMHYSNGKMQSPNTGTNNYGLSAGLTYDVSEDVNFKEKEITETPIKPMNYQFIFASGFNDLGLLQSKKYPFFTFTTLAEKPLTHKNAIQLGADLFLSQAAKEHNVYKEAAFPNDGISADDDYKRIGLFGGHRFYMGKLNVATQIGYYIYYPVDYLKRVYTRIGLQYDISKHFFGSLLLKTHFAKAESIEFGIGFKL</sequence>
<proteinExistence type="predicted"/>
<evidence type="ECO:0000313" key="1">
    <source>
        <dbReference type="EMBL" id="SEA65421.1"/>
    </source>
</evidence>
<dbReference type="AlphaFoldDB" id="A0A1H4CYF7"/>
<evidence type="ECO:0000313" key="2">
    <source>
        <dbReference type="Proteomes" id="UP000198820"/>
    </source>
</evidence>
<dbReference type="EMBL" id="FNQF01000009">
    <property type="protein sequence ID" value="SEA65421.1"/>
    <property type="molecule type" value="Genomic_DNA"/>
</dbReference>
<name>A0A1H4CYF7_9FLAO</name>
<dbReference type="Gene3D" id="2.40.160.20">
    <property type="match status" value="1"/>
</dbReference>
<reference evidence="1 2" key="1">
    <citation type="submission" date="2016-10" db="EMBL/GenBank/DDBJ databases">
        <authorList>
            <person name="de Groot N.N."/>
        </authorList>
    </citation>
    <scope>NUCLEOTIDE SEQUENCE [LARGE SCALE GENOMIC DNA]</scope>
    <source>
        <strain evidence="1 2">DSM 23581</strain>
    </source>
</reference>
<gene>
    <name evidence="1" type="ORF">SAMN05421540_10938</name>
</gene>
<dbReference type="Proteomes" id="UP000198820">
    <property type="component" value="Unassembled WGS sequence"/>
</dbReference>
<protein>
    <submittedName>
        <fullName evidence="1">Lipid A 3-O-deacylase (PagL)</fullName>
    </submittedName>
</protein>
<keyword evidence="2" id="KW-1185">Reference proteome</keyword>